<dbReference type="EMBL" id="JAQYXL010000001">
    <property type="protein sequence ID" value="MEN3229240.1"/>
    <property type="molecule type" value="Genomic_DNA"/>
</dbReference>
<dbReference type="Proteomes" id="UP001404845">
    <property type="component" value="Unassembled WGS sequence"/>
</dbReference>
<dbReference type="RefSeq" id="WP_345971269.1">
    <property type="nucleotide sequence ID" value="NZ_JAQYXL010000001.1"/>
</dbReference>
<comment type="caution">
    <text evidence="1">The sequence shown here is derived from an EMBL/GenBank/DDBJ whole genome shotgun (WGS) entry which is preliminary data.</text>
</comment>
<evidence type="ECO:0000313" key="1">
    <source>
        <dbReference type="EMBL" id="MEN3229240.1"/>
    </source>
</evidence>
<gene>
    <name evidence="1" type="ORF">PUR21_16610</name>
</gene>
<keyword evidence="2" id="KW-1185">Reference proteome</keyword>
<organism evidence="1 2">
    <name type="scientific">Methylorubrum rhodesianum</name>
    <dbReference type="NCBI Taxonomy" id="29427"/>
    <lineage>
        <taxon>Bacteria</taxon>
        <taxon>Pseudomonadati</taxon>
        <taxon>Pseudomonadota</taxon>
        <taxon>Alphaproteobacteria</taxon>
        <taxon>Hyphomicrobiales</taxon>
        <taxon>Methylobacteriaceae</taxon>
        <taxon>Methylorubrum</taxon>
    </lineage>
</organism>
<reference evidence="1 2" key="1">
    <citation type="journal article" date="2023" name="PLoS ONE">
        <title>Complete genome assembly of Hawai'i environmental nontuberculous mycobacteria reveals unexpected co-isolation with methylobacteria.</title>
        <authorList>
            <person name="Hendrix J."/>
            <person name="Epperson L.E."/>
            <person name="Tong E.I."/>
            <person name="Chan Y.L."/>
            <person name="Hasan N.A."/>
            <person name="Dawrs S.N."/>
            <person name="Norton G.J."/>
            <person name="Virdi R."/>
            <person name="Crooks J.L."/>
            <person name="Chan E.D."/>
            <person name="Honda J.R."/>
            <person name="Strong M."/>
        </authorList>
    </citation>
    <scope>NUCLEOTIDE SEQUENCE [LARGE SCALE GENOMIC DNA]</scope>
    <source>
        <strain evidence="1 2">NJH_HI01</strain>
    </source>
</reference>
<protein>
    <recommendedName>
        <fullName evidence="3">Small CPxCG-related zinc finger protein</fullName>
    </recommendedName>
</protein>
<sequence length="60" mass="7034">MGYTTDWKPTKAENPSFVCRECKSDDVEYREWESSDGAHDDLHYRCNGCKRTWWVEGADA</sequence>
<proteinExistence type="predicted"/>
<name>A0ABU9ZEI1_9HYPH</name>
<evidence type="ECO:0000313" key="2">
    <source>
        <dbReference type="Proteomes" id="UP001404845"/>
    </source>
</evidence>
<evidence type="ECO:0008006" key="3">
    <source>
        <dbReference type="Google" id="ProtNLM"/>
    </source>
</evidence>
<accession>A0ABU9ZEI1</accession>